<comment type="subcellular location">
    <subcellularLocation>
        <location evidence="1">Nucleus</location>
    </subcellularLocation>
</comment>
<evidence type="ECO:0000256" key="8">
    <source>
        <dbReference type="SAM" id="MobiDB-lite"/>
    </source>
</evidence>
<dbReference type="SMART" id="SM00355">
    <property type="entry name" value="ZnF_C2H2"/>
    <property type="match status" value="2"/>
</dbReference>
<comment type="caution">
    <text evidence="10">The sequence shown here is derived from an EMBL/GenBank/DDBJ whole genome shotgun (WGS) entry which is preliminary data.</text>
</comment>
<evidence type="ECO:0000256" key="1">
    <source>
        <dbReference type="ARBA" id="ARBA00004123"/>
    </source>
</evidence>
<evidence type="ECO:0000256" key="7">
    <source>
        <dbReference type="PROSITE-ProRule" id="PRU00042"/>
    </source>
</evidence>
<evidence type="ECO:0000256" key="4">
    <source>
        <dbReference type="ARBA" id="ARBA00022771"/>
    </source>
</evidence>
<dbReference type="InterPro" id="IPR013087">
    <property type="entry name" value="Znf_C2H2_type"/>
</dbReference>
<dbReference type="GO" id="GO:0008270">
    <property type="term" value="F:zinc ion binding"/>
    <property type="evidence" value="ECO:0007669"/>
    <property type="project" value="UniProtKB-KW"/>
</dbReference>
<keyword evidence="6" id="KW-0539">Nucleus</keyword>
<dbReference type="PANTHER" id="PTHR24377">
    <property type="entry name" value="IP01015P-RELATED"/>
    <property type="match status" value="1"/>
</dbReference>
<keyword evidence="4 7" id="KW-0863">Zinc-finger</keyword>
<dbReference type="Gene3D" id="3.30.160.60">
    <property type="entry name" value="Classic Zinc Finger"/>
    <property type="match status" value="3"/>
</dbReference>
<feature type="domain" description="C2H2-type" evidence="9">
    <location>
        <begin position="235"/>
        <end position="262"/>
    </location>
</feature>
<keyword evidence="3" id="KW-0677">Repeat</keyword>
<feature type="domain" description="C2H2-type" evidence="9">
    <location>
        <begin position="270"/>
        <end position="297"/>
    </location>
</feature>
<dbReference type="GO" id="GO:0005634">
    <property type="term" value="C:nucleus"/>
    <property type="evidence" value="ECO:0007669"/>
    <property type="project" value="UniProtKB-SubCell"/>
</dbReference>
<organism evidence="10 11">
    <name type="scientific">Nyctereutes procyonoides</name>
    <name type="common">Raccoon dog</name>
    <name type="synonym">Canis procyonoides</name>
    <dbReference type="NCBI Taxonomy" id="34880"/>
    <lineage>
        <taxon>Eukaryota</taxon>
        <taxon>Metazoa</taxon>
        <taxon>Chordata</taxon>
        <taxon>Craniata</taxon>
        <taxon>Vertebrata</taxon>
        <taxon>Euteleostomi</taxon>
        <taxon>Mammalia</taxon>
        <taxon>Eutheria</taxon>
        <taxon>Laurasiatheria</taxon>
        <taxon>Carnivora</taxon>
        <taxon>Caniformia</taxon>
        <taxon>Canidae</taxon>
        <taxon>Nyctereutes</taxon>
    </lineage>
</organism>
<keyword evidence="5" id="KW-0862">Zinc</keyword>
<evidence type="ECO:0000256" key="3">
    <source>
        <dbReference type="ARBA" id="ARBA00022737"/>
    </source>
</evidence>
<evidence type="ECO:0000256" key="5">
    <source>
        <dbReference type="ARBA" id="ARBA00022833"/>
    </source>
</evidence>
<dbReference type="AlphaFoldDB" id="A0A811ZUD8"/>
<dbReference type="PROSITE" id="PS00028">
    <property type="entry name" value="ZINC_FINGER_C2H2_1"/>
    <property type="match status" value="1"/>
</dbReference>
<keyword evidence="11" id="KW-1185">Reference proteome</keyword>
<keyword evidence="2" id="KW-0479">Metal-binding</keyword>
<dbReference type="InterPro" id="IPR050826">
    <property type="entry name" value="Krueppel_C2H2_ZnFinger"/>
</dbReference>
<name>A0A811ZUD8_NYCPR</name>
<dbReference type="Pfam" id="PF00096">
    <property type="entry name" value="zf-C2H2"/>
    <property type="match status" value="1"/>
</dbReference>
<dbReference type="EMBL" id="CAJHUB010000775">
    <property type="protein sequence ID" value="CAD7692223.1"/>
    <property type="molecule type" value="Genomic_DNA"/>
</dbReference>
<evidence type="ECO:0000313" key="10">
    <source>
        <dbReference type="EMBL" id="CAD7692223.1"/>
    </source>
</evidence>
<feature type="region of interest" description="Disordered" evidence="8">
    <location>
        <begin position="1"/>
        <end position="37"/>
    </location>
</feature>
<evidence type="ECO:0000313" key="11">
    <source>
        <dbReference type="Proteomes" id="UP000645828"/>
    </source>
</evidence>
<evidence type="ECO:0000256" key="2">
    <source>
        <dbReference type="ARBA" id="ARBA00022723"/>
    </source>
</evidence>
<sequence>MTDWHNDGESEGHQRHHEGHNHTEISAHSKNLPAQNGEGYRTFSVTSLFKSATSTKQCVSENKSSNQMFKLTYLGNDDGLENLGSYLVHAENNYLNPCEKRIGLTIQSNISKNQRFENEEQSAKQDPFERCFTKESILQNYQSLFSGDRVAQCSESEKTFNQGSNVSPCVWTQFLGNHHECSKCGEVFYQNSILSTQSKFMWEKTPFRCNQPGNMFCQGSRLSIHKAVHSGEKSDICKECGKDFDLDSVLPQHHGPRTGEKPIHTEEKPYKCEECGRAFTQYSTLTQHHRIHTGEKP</sequence>
<dbReference type="FunFam" id="3.30.160.60:FF:000238">
    <property type="entry name" value="Zinc finger protein 485"/>
    <property type="match status" value="1"/>
</dbReference>
<dbReference type="Proteomes" id="UP000645828">
    <property type="component" value="Unassembled WGS sequence"/>
</dbReference>
<reference evidence="10" key="1">
    <citation type="submission" date="2020-12" db="EMBL/GenBank/DDBJ databases">
        <authorList>
            <consortium name="Molecular Ecology Group"/>
        </authorList>
    </citation>
    <scope>NUCLEOTIDE SEQUENCE</scope>
    <source>
        <strain evidence="10">TBG_1078</strain>
    </source>
</reference>
<accession>A0A811ZUD8</accession>
<protein>
    <submittedName>
        <fullName evidence="10">(raccoon dog) hypothetical protein</fullName>
    </submittedName>
</protein>
<evidence type="ECO:0000259" key="9">
    <source>
        <dbReference type="PROSITE" id="PS50157"/>
    </source>
</evidence>
<feature type="compositionally biased region" description="Basic and acidic residues" evidence="8">
    <location>
        <begin position="1"/>
        <end position="13"/>
    </location>
</feature>
<dbReference type="SUPFAM" id="SSF57667">
    <property type="entry name" value="beta-beta-alpha zinc fingers"/>
    <property type="match status" value="2"/>
</dbReference>
<dbReference type="PROSITE" id="PS50157">
    <property type="entry name" value="ZINC_FINGER_C2H2_2"/>
    <property type="match status" value="3"/>
</dbReference>
<dbReference type="InterPro" id="IPR036236">
    <property type="entry name" value="Znf_C2H2_sf"/>
</dbReference>
<gene>
    <name evidence="10" type="ORF">NYPRO_LOCUS25017</name>
</gene>
<feature type="domain" description="C2H2-type" evidence="9">
    <location>
        <begin position="207"/>
        <end position="234"/>
    </location>
</feature>
<evidence type="ECO:0000256" key="6">
    <source>
        <dbReference type="ARBA" id="ARBA00023242"/>
    </source>
</evidence>
<proteinExistence type="predicted"/>